<dbReference type="NCBIfam" id="NF008359">
    <property type="entry name" value="PRK11148.1"/>
    <property type="match status" value="1"/>
</dbReference>
<dbReference type="EMBL" id="JAQLOI010000001">
    <property type="protein sequence ID" value="MDB1122969.1"/>
    <property type="molecule type" value="Genomic_DNA"/>
</dbReference>
<dbReference type="PANTHER" id="PTHR42988">
    <property type="entry name" value="PHOSPHOHYDROLASE"/>
    <property type="match status" value="1"/>
</dbReference>
<evidence type="ECO:0000256" key="5">
    <source>
        <dbReference type="HAMAP-Rule" id="MF_00905"/>
    </source>
</evidence>
<evidence type="ECO:0000256" key="2">
    <source>
        <dbReference type="ARBA" id="ARBA00022801"/>
    </source>
</evidence>
<feature type="binding site" evidence="5">
    <location>
        <position position="60"/>
    </location>
    <ligand>
        <name>AMP</name>
        <dbReference type="ChEBI" id="CHEBI:456215"/>
    </ligand>
</feature>
<feature type="binding site" evidence="5">
    <location>
        <position position="60"/>
    </location>
    <ligand>
        <name>Fe cation</name>
        <dbReference type="ChEBI" id="CHEBI:24875"/>
        <label>1</label>
    </ligand>
</feature>
<dbReference type="EC" id="3.1.4.53" evidence="5"/>
<comment type="caution">
    <text evidence="7">The sequence shown here is derived from an EMBL/GenBank/DDBJ whole genome shotgun (WGS) entry which is preliminary data.</text>
</comment>
<dbReference type="HAMAP" id="MF_00905">
    <property type="entry name" value="cAMP_phosphodiest_CpdA"/>
    <property type="match status" value="1"/>
</dbReference>
<keyword evidence="8" id="KW-1185">Reference proteome</keyword>
<comment type="catalytic activity">
    <reaction evidence="5">
        <text>3',5'-cyclic AMP + H2O = AMP + H(+)</text>
        <dbReference type="Rhea" id="RHEA:25277"/>
        <dbReference type="ChEBI" id="CHEBI:15377"/>
        <dbReference type="ChEBI" id="CHEBI:15378"/>
        <dbReference type="ChEBI" id="CHEBI:58165"/>
        <dbReference type="ChEBI" id="CHEBI:456215"/>
        <dbReference type="EC" id="3.1.4.53"/>
    </reaction>
</comment>
<keyword evidence="5" id="KW-0114">cAMP</keyword>
<evidence type="ECO:0000256" key="1">
    <source>
        <dbReference type="ARBA" id="ARBA00022723"/>
    </source>
</evidence>
<keyword evidence="2 5" id="KW-0378">Hydrolase</keyword>
<feature type="binding site" evidence="5">
    <location>
        <position position="90"/>
    </location>
    <ligand>
        <name>Fe cation</name>
        <dbReference type="ChEBI" id="CHEBI:24875"/>
        <label>2</label>
    </ligand>
</feature>
<reference evidence="7 8" key="1">
    <citation type="submission" date="2023-01" db="EMBL/GenBank/DDBJ databases">
        <title>Vibrio sp. KJ40-1 sp.nov, isolated from marine algae.</title>
        <authorList>
            <person name="Butt M."/>
            <person name="Kim J.M.J."/>
            <person name="Jeon C.O.C."/>
        </authorList>
    </citation>
    <scope>NUCLEOTIDE SEQUENCE [LARGE SCALE GENOMIC DNA]</scope>
    <source>
        <strain evidence="7 8">KJ40-1</strain>
    </source>
</reference>
<keyword evidence="5" id="KW-0547">Nucleotide-binding</keyword>
<feature type="binding site" evidence="5">
    <location>
        <position position="201"/>
    </location>
    <ligand>
        <name>AMP</name>
        <dbReference type="ChEBI" id="CHEBI:456215"/>
    </ligand>
</feature>
<feature type="domain" description="Calcineurin-like phosphoesterase" evidence="6">
    <location>
        <begin position="11"/>
        <end position="202"/>
    </location>
</feature>
<dbReference type="RefSeq" id="WP_272133269.1">
    <property type="nucleotide sequence ID" value="NZ_JAQLOI010000001.1"/>
</dbReference>
<comment type="similarity">
    <text evidence="4 5">Belongs to the cyclic nucleotide phosphodiesterase class-III family.</text>
</comment>
<name>A0ABT4YPI3_9VIBR</name>
<dbReference type="GO" id="GO:0004115">
    <property type="term" value="F:3',5'-cyclic-AMP phosphodiesterase activity"/>
    <property type="evidence" value="ECO:0007669"/>
    <property type="project" value="UniProtKB-EC"/>
</dbReference>
<protein>
    <recommendedName>
        <fullName evidence="5">3',5'-cyclic adenosine monophosphate phosphodiesterase CpdA</fullName>
        <shortName evidence="5">3',5'-cyclic AMP phosphodiesterase</shortName>
        <shortName evidence="5">cAMP phosphodiesterase</shortName>
        <ecNumber evidence="5">3.1.4.53</ecNumber>
    </recommendedName>
</protein>
<proteinExistence type="inferred from homology"/>
<evidence type="ECO:0000259" key="6">
    <source>
        <dbReference type="Pfam" id="PF00149"/>
    </source>
</evidence>
<dbReference type="InterPro" id="IPR046379">
    <property type="entry name" value="cAMP_phosphodiest_CpdA"/>
</dbReference>
<accession>A0ABT4YPI3</accession>
<feature type="binding site" evidence="5">
    <location>
        <position position="201"/>
    </location>
    <ligand>
        <name>Fe cation</name>
        <dbReference type="ChEBI" id="CHEBI:24875"/>
        <label>1</label>
    </ligand>
</feature>
<feature type="binding site" evidence="5">
    <location>
        <position position="60"/>
    </location>
    <ligand>
        <name>Fe cation</name>
        <dbReference type="ChEBI" id="CHEBI:24875"/>
        <label>2</label>
    </ligand>
</feature>
<dbReference type="InterPro" id="IPR026575">
    <property type="entry name" value="GpdQ/CpdA-like"/>
</dbReference>
<feature type="binding site" evidence="5">
    <location>
        <position position="20"/>
    </location>
    <ligand>
        <name>AMP</name>
        <dbReference type="ChEBI" id="CHEBI:456215"/>
    </ligand>
</feature>
<feature type="binding site" evidence="5">
    <location>
        <position position="20"/>
    </location>
    <ligand>
        <name>Fe cation</name>
        <dbReference type="ChEBI" id="CHEBI:24875"/>
        <label>1</label>
    </ligand>
</feature>
<dbReference type="Gene3D" id="3.60.21.10">
    <property type="match status" value="1"/>
</dbReference>
<evidence type="ECO:0000256" key="4">
    <source>
        <dbReference type="ARBA" id="ARBA00025742"/>
    </source>
</evidence>
<dbReference type="InterPro" id="IPR004843">
    <property type="entry name" value="Calcineurin-like_PHP"/>
</dbReference>
<gene>
    <name evidence="5 7" type="primary">cpdA</name>
    <name evidence="7" type="ORF">PGX00_04420</name>
</gene>
<feature type="binding site" evidence="5">
    <location>
        <position position="199"/>
    </location>
    <ligand>
        <name>Fe cation</name>
        <dbReference type="ChEBI" id="CHEBI:24875"/>
        <label>2</label>
    </ligand>
</feature>
<evidence type="ECO:0000313" key="7">
    <source>
        <dbReference type="EMBL" id="MDB1122969.1"/>
    </source>
</evidence>
<dbReference type="InterPro" id="IPR029052">
    <property type="entry name" value="Metallo-depent_PP-like"/>
</dbReference>
<keyword evidence="1 5" id="KW-0479">Metal-binding</keyword>
<dbReference type="Pfam" id="PF00149">
    <property type="entry name" value="Metallophos"/>
    <property type="match status" value="1"/>
</dbReference>
<organism evidence="7 8">
    <name type="scientific">Vibrio algarum</name>
    <dbReference type="NCBI Taxonomy" id="3020714"/>
    <lineage>
        <taxon>Bacteria</taxon>
        <taxon>Pseudomonadati</taxon>
        <taxon>Pseudomonadota</taxon>
        <taxon>Gammaproteobacteria</taxon>
        <taxon>Vibrionales</taxon>
        <taxon>Vibrionaceae</taxon>
        <taxon>Vibrio</taxon>
    </lineage>
</organism>
<dbReference type="InterPro" id="IPR050884">
    <property type="entry name" value="CNP_phosphodiesterase-III"/>
</dbReference>
<dbReference type="SUPFAM" id="SSF56300">
    <property type="entry name" value="Metallo-dependent phosphatases"/>
    <property type="match status" value="1"/>
</dbReference>
<comment type="cofactor">
    <cofactor evidence="5">
        <name>Fe(2+)</name>
        <dbReference type="ChEBI" id="CHEBI:29033"/>
    </cofactor>
    <text evidence="5">Binds 2 Fe(2+) ions per subunit.</text>
</comment>
<dbReference type="PANTHER" id="PTHR42988:SF2">
    <property type="entry name" value="CYCLIC NUCLEOTIDE PHOSPHODIESTERASE CBUA0032-RELATED"/>
    <property type="match status" value="1"/>
</dbReference>
<sequence length="271" mass="30534">MKIPATLNNSIKFLQVTDTHLFSEADGCLLGVNTLDSFHAVIEEIMTQDIEFDAVLATGDISQDHSIRSYQRFEQGITHLSKPCFWLPGNHDYKLSMDSIIPSEHVRDETHVLAGEHWQVILLDSQVAGVPHGRLSDLQLKYLDNTLLKNAHLHTLVLIHHHPVLVGSEWLDQHTLHEAQSLWDVINKHNNVKAILGGHVHQDFNQLISGVRVMTTPSTCVQFKPNSKDFSLDSRSPGWRTIELFEDGRLETKIGRLKNGQFIPDFGAGGY</sequence>
<keyword evidence="3 5" id="KW-0408">Iron</keyword>
<dbReference type="Proteomes" id="UP001210678">
    <property type="component" value="Unassembled WGS sequence"/>
</dbReference>
<evidence type="ECO:0000256" key="3">
    <source>
        <dbReference type="ARBA" id="ARBA00023004"/>
    </source>
</evidence>
<feature type="binding site" evidence="5">
    <location>
        <begin position="90"/>
        <end position="91"/>
    </location>
    <ligand>
        <name>AMP</name>
        <dbReference type="ChEBI" id="CHEBI:456215"/>
    </ligand>
</feature>
<dbReference type="CDD" id="cd07402">
    <property type="entry name" value="MPP_GpdQ"/>
    <property type="match status" value="1"/>
</dbReference>
<comment type="function">
    <text evidence="5">Hydrolyzes cAMP to 5'-AMP. Plays an important regulatory role in modulating the intracellular concentration of cAMP, thereby influencing cAMP-dependent processes.</text>
</comment>
<feature type="binding site" evidence="5">
    <location>
        <position position="160"/>
    </location>
    <ligand>
        <name>Fe cation</name>
        <dbReference type="ChEBI" id="CHEBI:24875"/>
        <label>2</label>
    </ligand>
</feature>
<evidence type="ECO:0000313" key="8">
    <source>
        <dbReference type="Proteomes" id="UP001210678"/>
    </source>
</evidence>
<feature type="binding site" evidence="5">
    <location>
        <position position="18"/>
    </location>
    <ligand>
        <name>Fe cation</name>
        <dbReference type="ChEBI" id="CHEBI:24875"/>
        <label>1</label>
    </ligand>
</feature>